<sequence>MTALYSCLRDKAVFITGGATGIGATMVRTFVQQGCHVAFIDLNAAAGAALMAELPAGQVWFAAVDVTDVQALQQAIEAAAARWGRLDVLINNVANDQRMPTAQVTPANWRQCHAVNLDAAFFATQVALPFLQQQSSASVINFSSVVAVTGKVDMAGYVTAKAGLIGLTKALAREAGAHGVRVNAVLPGWVRTERQLNSWFTPEQQQRWLEDSALKRFIQPEDVANLALFLASEQSVMITGQAIQIDGGISLSD</sequence>
<dbReference type="PANTHER" id="PTHR24321:SF8">
    <property type="entry name" value="ESTRADIOL 17-BETA-DEHYDROGENASE 8-RELATED"/>
    <property type="match status" value="1"/>
</dbReference>
<evidence type="ECO:0000313" key="3">
    <source>
        <dbReference type="EMBL" id="MFC0049710.1"/>
    </source>
</evidence>
<evidence type="ECO:0000313" key="4">
    <source>
        <dbReference type="Proteomes" id="UP001589813"/>
    </source>
</evidence>
<keyword evidence="4" id="KW-1185">Reference proteome</keyword>
<dbReference type="PANTHER" id="PTHR24321">
    <property type="entry name" value="DEHYDROGENASES, SHORT CHAIN"/>
    <property type="match status" value="1"/>
</dbReference>
<evidence type="ECO:0000256" key="2">
    <source>
        <dbReference type="ARBA" id="ARBA00023002"/>
    </source>
</evidence>
<dbReference type="GO" id="GO:0016491">
    <property type="term" value="F:oxidoreductase activity"/>
    <property type="evidence" value="ECO:0007669"/>
    <property type="project" value="UniProtKB-KW"/>
</dbReference>
<proteinExistence type="inferred from homology"/>
<keyword evidence="2 3" id="KW-0560">Oxidoreductase</keyword>
<comment type="caution">
    <text evidence="3">The sequence shown here is derived from an EMBL/GenBank/DDBJ whole genome shotgun (WGS) entry which is preliminary data.</text>
</comment>
<dbReference type="EMBL" id="JBHLXP010000004">
    <property type="protein sequence ID" value="MFC0049710.1"/>
    <property type="molecule type" value="Genomic_DNA"/>
</dbReference>
<dbReference type="PRINTS" id="PR00080">
    <property type="entry name" value="SDRFAMILY"/>
</dbReference>
<dbReference type="SUPFAM" id="SSF51735">
    <property type="entry name" value="NAD(P)-binding Rossmann-fold domains"/>
    <property type="match status" value="1"/>
</dbReference>
<comment type="similarity">
    <text evidence="1">Belongs to the short-chain dehydrogenases/reductases (SDR) family.</text>
</comment>
<dbReference type="PRINTS" id="PR00081">
    <property type="entry name" value="GDHRDH"/>
</dbReference>
<dbReference type="RefSeq" id="WP_377246088.1">
    <property type="nucleotide sequence ID" value="NZ_JBHLXP010000004.1"/>
</dbReference>
<dbReference type="PROSITE" id="PS00061">
    <property type="entry name" value="ADH_SHORT"/>
    <property type="match status" value="1"/>
</dbReference>
<gene>
    <name evidence="3" type="ORF">ACFFJP_15535</name>
</gene>
<organism evidence="3 4">
    <name type="scientific">Rheinheimera tilapiae</name>
    <dbReference type="NCBI Taxonomy" id="875043"/>
    <lineage>
        <taxon>Bacteria</taxon>
        <taxon>Pseudomonadati</taxon>
        <taxon>Pseudomonadota</taxon>
        <taxon>Gammaproteobacteria</taxon>
        <taxon>Chromatiales</taxon>
        <taxon>Chromatiaceae</taxon>
        <taxon>Rheinheimera</taxon>
    </lineage>
</organism>
<dbReference type="Proteomes" id="UP001589813">
    <property type="component" value="Unassembled WGS sequence"/>
</dbReference>
<protein>
    <submittedName>
        <fullName evidence="3">SDR family NAD(P)-dependent oxidoreductase</fullName>
        <ecNumber evidence="3">1.1.1.-</ecNumber>
    </submittedName>
</protein>
<dbReference type="EC" id="1.1.1.-" evidence="3"/>
<dbReference type="InterPro" id="IPR020904">
    <property type="entry name" value="Sc_DH/Rdtase_CS"/>
</dbReference>
<name>A0ABV6BFS7_9GAMM</name>
<reference evidence="3 4" key="1">
    <citation type="submission" date="2024-09" db="EMBL/GenBank/DDBJ databases">
        <authorList>
            <person name="Sun Q."/>
            <person name="Mori K."/>
        </authorList>
    </citation>
    <scope>NUCLEOTIDE SEQUENCE [LARGE SCALE GENOMIC DNA]</scope>
    <source>
        <strain evidence="3 4">KCTC 23315</strain>
    </source>
</reference>
<dbReference type="InterPro" id="IPR036291">
    <property type="entry name" value="NAD(P)-bd_dom_sf"/>
</dbReference>
<dbReference type="Gene3D" id="3.40.50.720">
    <property type="entry name" value="NAD(P)-binding Rossmann-like Domain"/>
    <property type="match status" value="1"/>
</dbReference>
<dbReference type="CDD" id="cd05233">
    <property type="entry name" value="SDR_c"/>
    <property type="match status" value="1"/>
</dbReference>
<accession>A0ABV6BFS7</accession>
<evidence type="ECO:0000256" key="1">
    <source>
        <dbReference type="ARBA" id="ARBA00006484"/>
    </source>
</evidence>
<dbReference type="Pfam" id="PF13561">
    <property type="entry name" value="adh_short_C2"/>
    <property type="match status" value="1"/>
</dbReference>
<dbReference type="InterPro" id="IPR002347">
    <property type="entry name" value="SDR_fam"/>
</dbReference>